<accession>A0A6C0F8V2</accession>
<protein>
    <submittedName>
        <fullName evidence="2">Uncharacterized protein</fullName>
    </submittedName>
</protein>
<sequence length="163" mass="18292">MSNVDKTMNWGLGTGAIFAMAIQKYTYAYVIFTVLMGWTILSNFVQGDGTNGIGMIEMLYLFFNIILFFITLYLTVISFKNEGLFDGNVGSGDLPFYLKASNLLILFIFLFISLNKQIVKQLEDMLPKCGNVVMLLSIFLFTYLLGVMVVNISIIVNKKITDG</sequence>
<feature type="transmembrane region" description="Helical" evidence="1">
    <location>
        <begin position="27"/>
        <end position="46"/>
    </location>
</feature>
<feature type="transmembrane region" description="Helical" evidence="1">
    <location>
        <begin position="96"/>
        <end position="114"/>
    </location>
</feature>
<name>A0A6C0F8V2_9ZZZZ</name>
<dbReference type="EMBL" id="MN738798">
    <property type="protein sequence ID" value="QHT37514.1"/>
    <property type="molecule type" value="Genomic_DNA"/>
</dbReference>
<keyword evidence="1" id="KW-0812">Transmembrane</keyword>
<feature type="transmembrane region" description="Helical" evidence="1">
    <location>
        <begin position="58"/>
        <end position="76"/>
    </location>
</feature>
<proteinExistence type="predicted"/>
<organism evidence="2">
    <name type="scientific">viral metagenome</name>
    <dbReference type="NCBI Taxonomy" id="1070528"/>
    <lineage>
        <taxon>unclassified sequences</taxon>
        <taxon>metagenomes</taxon>
        <taxon>organismal metagenomes</taxon>
    </lineage>
</organism>
<evidence type="ECO:0000313" key="2">
    <source>
        <dbReference type="EMBL" id="QHT37514.1"/>
    </source>
</evidence>
<keyword evidence="1" id="KW-0472">Membrane</keyword>
<reference evidence="2" key="1">
    <citation type="journal article" date="2020" name="Nature">
        <title>Giant virus diversity and host interactions through global metagenomics.</title>
        <authorList>
            <person name="Schulz F."/>
            <person name="Roux S."/>
            <person name="Paez-Espino D."/>
            <person name="Jungbluth S."/>
            <person name="Walsh D.A."/>
            <person name="Denef V.J."/>
            <person name="McMahon K.D."/>
            <person name="Konstantinidis K.T."/>
            <person name="Eloe-Fadrosh E.A."/>
            <person name="Kyrpides N.C."/>
            <person name="Woyke T."/>
        </authorList>
    </citation>
    <scope>NUCLEOTIDE SEQUENCE</scope>
    <source>
        <strain evidence="2">GVMAG-S-ERX555997-44</strain>
    </source>
</reference>
<keyword evidence="1" id="KW-1133">Transmembrane helix</keyword>
<feature type="transmembrane region" description="Helical" evidence="1">
    <location>
        <begin position="135"/>
        <end position="156"/>
    </location>
</feature>
<dbReference type="AlphaFoldDB" id="A0A6C0F8V2"/>
<evidence type="ECO:0000256" key="1">
    <source>
        <dbReference type="SAM" id="Phobius"/>
    </source>
</evidence>